<comment type="similarity">
    <text evidence="1 2">Belongs to the metallophosphoesterase superfamily. YfcE family.</text>
</comment>
<dbReference type="Gene3D" id="3.60.21.10">
    <property type="match status" value="1"/>
</dbReference>
<reference evidence="4 5" key="1">
    <citation type="journal article" date="2015" name="Genome Announc.">
        <title>Expanding the biotechnology potential of lactobacilli through comparative genomics of 213 strains and associated genera.</title>
        <authorList>
            <person name="Sun Z."/>
            <person name="Harris H.M."/>
            <person name="McCann A."/>
            <person name="Guo C."/>
            <person name="Argimon S."/>
            <person name="Zhang W."/>
            <person name="Yang X."/>
            <person name="Jeffery I.B."/>
            <person name="Cooney J.C."/>
            <person name="Kagawa T.F."/>
            <person name="Liu W."/>
            <person name="Song Y."/>
            <person name="Salvetti E."/>
            <person name="Wrobel A."/>
            <person name="Rasinkangas P."/>
            <person name="Parkhill J."/>
            <person name="Rea M.C."/>
            <person name="O'Sullivan O."/>
            <person name="Ritari J."/>
            <person name="Douillard F.P."/>
            <person name="Paul Ross R."/>
            <person name="Yang R."/>
            <person name="Briner A.E."/>
            <person name="Felis G.E."/>
            <person name="de Vos W.M."/>
            <person name="Barrangou R."/>
            <person name="Klaenhammer T.R."/>
            <person name="Caufield P.W."/>
            <person name="Cui Y."/>
            <person name="Zhang H."/>
            <person name="O'Toole P.W."/>
        </authorList>
    </citation>
    <scope>NUCLEOTIDE SEQUENCE [LARGE SCALE GENOMIC DNA]</scope>
    <source>
        <strain evidence="4 5">DSM 20605</strain>
    </source>
</reference>
<organism evidence="4 5">
    <name type="scientific">Liquorilactobacillus vini DSM 20605</name>
    <dbReference type="NCBI Taxonomy" id="1133569"/>
    <lineage>
        <taxon>Bacteria</taxon>
        <taxon>Bacillati</taxon>
        <taxon>Bacillota</taxon>
        <taxon>Bacilli</taxon>
        <taxon>Lactobacillales</taxon>
        <taxon>Lactobacillaceae</taxon>
        <taxon>Liquorilactobacillus</taxon>
    </lineage>
</organism>
<name>A0A0R2CAR4_9LACO</name>
<dbReference type="GO" id="GO:0046872">
    <property type="term" value="F:metal ion binding"/>
    <property type="evidence" value="ECO:0007669"/>
    <property type="project" value="UniProtKB-KW"/>
</dbReference>
<keyword evidence="2" id="KW-0479">Metal-binding</keyword>
<gene>
    <name evidence="4" type="ORF">FD21_GL000629</name>
</gene>
<dbReference type="NCBIfam" id="TIGR00040">
    <property type="entry name" value="yfcE"/>
    <property type="match status" value="1"/>
</dbReference>
<dbReference type="InterPro" id="IPR000979">
    <property type="entry name" value="Phosphodiesterase_MJ0936/Vps29"/>
</dbReference>
<dbReference type="PATRIC" id="fig|1133569.4.peg.673"/>
<dbReference type="STRING" id="1133569.FD21_GL000629"/>
<proteinExistence type="inferred from homology"/>
<dbReference type="InterPro" id="IPR024654">
    <property type="entry name" value="Calcineurin-like_PHP_lpxH"/>
</dbReference>
<dbReference type="Pfam" id="PF12850">
    <property type="entry name" value="Metallophos_2"/>
    <property type="match status" value="1"/>
</dbReference>
<accession>A0A0R2CAR4</accession>
<dbReference type="InterPro" id="IPR029052">
    <property type="entry name" value="Metallo-depent_PP-like"/>
</dbReference>
<dbReference type="SUPFAM" id="SSF56300">
    <property type="entry name" value="Metallo-dependent phosphatases"/>
    <property type="match status" value="1"/>
</dbReference>
<keyword evidence="5" id="KW-1185">Reference proteome</keyword>
<evidence type="ECO:0000256" key="2">
    <source>
        <dbReference type="RuleBase" id="RU362039"/>
    </source>
</evidence>
<dbReference type="AlphaFoldDB" id="A0A0R2CAR4"/>
<feature type="domain" description="Calcineurin-like phosphoesterase" evidence="3">
    <location>
        <begin position="16"/>
        <end position="159"/>
    </location>
</feature>
<dbReference type="eggNOG" id="COG0622">
    <property type="taxonomic scope" value="Bacteria"/>
</dbReference>
<dbReference type="EMBL" id="AYYX01000018">
    <property type="protein sequence ID" value="KRM88910.1"/>
    <property type="molecule type" value="Genomic_DNA"/>
</dbReference>
<dbReference type="OrthoDB" id="9800565at2"/>
<evidence type="ECO:0000259" key="3">
    <source>
        <dbReference type="Pfam" id="PF12850"/>
    </source>
</evidence>
<evidence type="ECO:0000313" key="4">
    <source>
        <dbReference type="EMBL" id="KRM88910.1"/>
    </source>
</evidence>
<dbReference type="PANTHER" id="PTHR11124">
    <property type="entry name" value="VACUOLAR SORTING PROTEIN VPS29"/>
    <property type="match status" value="1"/>
</dbReference>
<protein>
    <recommendedName>
        <fullName evidence="2">Phosphoesterase</fullName>
        <ecNumber evidence="2">3.1.4.-</ecNumber>
    </recommendedName>
</protein>
<comment type="cofactor">
    <cofactor evidence="2">
        <name>a divalent metal cation</name>
        <dbReference type="ChEBI" id="CHEBI:60240"/>
    </cofactor>
</comment>
<evidence type="ECO:0000256" key="1">
    <source>
        <dbReference type="ARBA" id="ARBA00008950"/>
    </source>
</evidence>
<dbReference type="Proteomes" id="UP000051576">
    <property type="component" value="Unassembled WGS sequence"/>
</dbReference>
<evidence type="ECO:0000313" key="5">
    <source>
        <dbReference type="Proteomes" id="UP000051576"/>
    </source>
</evidence>
<dbReference type="GO" id="GO:0016787">
    <property type="term" value="F:hydrolase activity"/>
    <property type="evidence" value="ECO:0007669"/>
    <property type="project" value="UniProtKB-UniRule"/>
</dbReference>
<sequence length="184" mass="21112">MIGGSKMKNSQAKYFLIVSDNHTDRDILTKIAEVYQNRVDLMIHCGDSLLEKTDPLCERYQVVEGNCDFPGNFVNEQLLTTSVGQVFFSHGQHYYVNFGMSDLMAVAQKNQADFCFFGHTHQLKVEYQEGCLFLNPGSISFPRGKYRQIGGTFAIVTVTVDRIVVNFYDRRFSIINELTHEFKR</sequence>
<comment type="caution">
    <text evidence="4">The sequence shown here is derived from an EMBL/GenBank/DDBJ whole genome shotgun (WGS) entry which is preliminary data.</text>
</comment>
<dbReference type="EC" id="3.1.4.-" evidence="2"/>